<comment type="caution">
    <text evidence="2">The sequence shown here is derived from an EMBL/GenBank/DDBJ whole genome shotgun (WGS) entry which is preliminary data.</text>
</comment>
<evidence type="ECO:0000313" key="2">
    <source>
        <dbReference type="EMBL" id="KAJ3842056.1"/>
    </source>
</evidence>
<sequence>MNPIVDSIEMQCIPKHGPNHVYKTREQAERARKASQKIKMPPMTYVPLRPQRKFFLHPGEEEAHIAEVRRDIALLKLRLRNLRLCRGTLILFIALNNAVVAFLLVISLALGSGTVWEALFQIPNWLSLILIAFYLIHRFDHRMFEAIRIRNYVVFSALAVSALCNGFLFTSRIQNGVMCRDLSSIEPHSCRASQFLVAISFVTAALATVGNIVNWGFTKIGQPNEQVPTPLHDPFTDFNISSKTWNPKFTLFYEDMPPPRKVQPTELLDGWVDVPLYVDHHDQRR</sequence>
<evidence type="ECO:0000313" key="3">
    <source>
        <dbReference type="Proteomes" id="UP001163846"/>
    </source>
</evidence>
<gene>
    <name evidence="2" type="ORF">F5878DRAFT_423789</name>
</gene>
<accession>A0AA38UIC1</accession>
<keyword evidence="1" id="KW-0472">Membrane</keyword>
<protein>
    <submittedName>
        <fullName evidence="2">Uncharacterized protein</fullName>
    </submittedName>
</protein>
<organism evidence="2 3">
    <name type="scientific">Lentinula raphanica</name>
    <dbReference type="NCBI Taxonomy" id="153919"/>
    <lineage>
        <taxon>Eukaryota</taxon>
        <taxon>Fungi</taxon>
        <taxon>Dikarya</taxon>
        <taxon>Basidiomycota</taxon>
        <taxon>Agaricomycotina</taxon>
        <taxon>Agaricomycetes</taxon>
        <taxon>Agaricomycetidae</taxon>
        <taxon>Agaricales</taxon>
        <taxon>Marasmiineae</taxon>
        <taxon>Omphalotaceae</taxon>
        <taxon>Lentinula</taxon>
    </lineage>
</organism>
<proteinExistence type="predicted"/>
<dbReference type="EMBL" id="MU806018">
    <property type="protein sequence ID" value="KAJ3842056.1"/>
    <property type="molecule type" value="Genomic_DNA"/>
</dbReference>
<feature type="transmembrane region" description="Helical" evidence="1">
    <location>
        <begin position="122"/>
        <end position="140"/>
    </location>
</feature>
<feature type="transmembrane region" description="Helical" evidence="1">
    <location>
        <begin position="152"/>
        <end position="173"/>
    </location>
</feature>
<dbReference type="Proteomes" id="UP001163846">
    <property type="component" value="Unassembled WGS sequence"/>
</dbReference>
<keyword evidence="1" id="KW-1133">Transmembrane helix</keyword>
<keyword evidence="3" id="KW-1185">Reference proteome</keyword>
<keyword evidence="1" id="KW-0812">Transmembrane</keyword>
<dbReference type="AlphaFoldDB" id="A0AA38UIC1"/>
<evidence type="ECO:0000256" key="1">
    <source>
        <dbReference type="SAM" id="Phobius"/>
    </source>
</evidence>
<name>A0AA38UIC1_9AGAR</name>
<feature type="transmembrane region" description="Helical" evidence="1">
    <location>
        <begin position="193"/>
        <end position="213"/>
    </location>
</feature>
<feature type="transmembrane region" description="Helical" evidence="1">
    <location>
        <begin position="88"/>
        <end position="110"/>
    </location>
</feature>
<reference evidence="2" key="1">
    <citation type="submission" date="2022-08" db="EMBL/GenBank/DDBJ databases">
        <authorList>
            <consortium name="DOE Joint Genome Institute"/>
            <person name="Min B."/>
            <person name="Riley R."/>
            <person name="Sierra-Patev S."/>
            <person name="Naranjo-Ortiz M."/>
            <person name="Looney B."/>
            <person name="Konkel Z."/>
            <person name="Slot J.C."/>
            <person name="Sakamoto Y."/>
            <person name="Steenwyk J.L."/>
            <person name="Rokas A."/>
            <person name="Carro J."/>
            <person name="Camarero S."/>
            <person name="Ferreira P."/>
            <person name="Molpeceres G."/>
            <person name="Ruiz-Duenas F.J."/>
            <person name="Serrano A."/>
            <person name="Henrissat B."/>
            <person name="Drula E."/>
            <person name="Hughes K.W."/>
            <person name="Mata J.L."/>
            <person name="Ishikawa N.K."/>
            <person name="Vargas-Isla R."/>
            <person name="Ushijima S."/>
            <person name="Smith C.A."/>
            <person name="Ahrendt S."/>
            <person name="Andreopoulos W."/>
            <person name="He G."/>
            <person name="Labutti K."/>
            <person name="Lipzen A."/>
            <person name="Ng V."/>
            <person name="Sandor L."/>
            <person name="Barry K."/>
            <person name="Martinez A.T."/>
            <person name="Xiao Y."/>
            <person name="Gibbons J.G."/>
            <person name="Terashima K."/>
            <person name="Hibbett D.S."/>
            <person name="Grigoriev I.V."/>
        </authorList>
    </citation>
    <scope>NUCLEOTIDE SEQUENCE</scope>
    <source>
        <strain evidence="2">TFB9207</strain>
    </source>
</reference>